<sequence>MSDHSQQCRRIREELARDPDCKLGFVIYRLTYTDDAQWARFMDHLNTRVRLHLESIGDGDIFPHIDWDVQEDPVLFAEPEDRVIREHFKEYIRQADRDNGSPRYMACVNVMQTHVESVLEGPGPEKFDAFASGFVELLSQDEEEGYAMVGLSYLFPRVYSLMSAMGWYSIVKDKDREEIFAE</sequence>
<keyword evidence="2" id="KW-1185">Reference proteome</keyword>
<dbReference type="AlphaFoldDB" id="A0A2T2P6R5"/>
<gene>
    <name evidence="1" type="ORF">BS50DRAFT_568922</name>
</gene>
<dbReference type="OrthoDB" id="4424523at2759"/>
<accession>A0A2T2P6R5</accession>
<evidence type="ECO:0000313" key="2">
    <source>
        <dbReference type="Proteomes" id="UP000240883"/>
    </source>
</evidence>
<evidence type="ECO:0000313" key="1">
    <source>
        <dbReference type="EMBL" id="PSN73377.1"/>
    </source>
</evidence>
<dbReference type="Proteomes" id="UP000240883">
    <property type="component" value="Unassembled WGS sequence"/>
</dbReference>
<organism evidence="1 2">
    <name type="scientific">Corynespora cassiicola Philippines</name>
    <dbReference type="NCBI Taxonomy" id="1448308"/>
    <lineage>
        <taxon>Eukaryota</taxon>
        <taxon>Fungi</taxon>
        <taxon>Dikarya</taxon>
        <taxon>Ascomycota</taxon>
        <taxon>Pezizomycotina</taxon>
        <taxon>Dothideomycetes</taxon>
        <taxon>Pleosporomycetidae</taxon>
        <taxon>Pleosporales</taxon>
        <taxon>Corynesporascaceae</taxon>
        <taxon>Corynespora</taxon>
    </lineage>
</organism>
<protein>
    <submittedName>
        <fullName evidence="1">Uncharacterized protein</fullName>
    </submittedName>
</protein>
<dbReference type="EMBL" id="KZ678129">
    <property type="protein sequence ID" value="PSN73377.1"/>
    <property type="molecule type" value="Genomic_DNA"/>
</dbReference>
<dbReference type="STRING" id="1448308.A0A2T2P6R5"/>
<name>A0A2T2P6R5_CORCC</name>
<reference evidence="1 2" key="1">
    <citation type="journal article" date="2018" name="Front. Microbiol.">
        <title>Genome-Wide Analysis of Corynespora cassiicola Leaf Fall Disease Putative Effectors.</title>
        <authorList>
            <person name="Lopez D."/>
            <person name="Ribeiro S."/>
            <person name="Label P."/>
            <person name="Fumanal B."/>
            <person name="Venisse J.S."/>
            <person name="Kohler A."/>
            <person name="de Oliveira R.R."/>
            <person name="Labutti K."/>
            <person name="Lipzen A."/>
            <person name="Lail K."/>
            <person name="Bauer D."/>
            <person name="Ohm R.A."/>
            <person name="Barry K.W."/>
            <person name="Spatafora J."/>
            <person name="Grigoriev I.V."/>
            <person name="Martin F.M."/>
            <person name="Pujade-Renaud V."/>
        </authorList>
    </citation>
    <scope>NUCLEOTIDE SEQUENCE [LARGE SCALE GENOMIC DNA]</scope>
    <source>
        <strain evidence="1 2">Philippines</strain>
    </source>
</reference>
<proteinExistence type="predicted"/>